<dbReference type="InterPro" id="IPR003593">
    <property type="entry name" value="AAA+_ATPase"/>
</dbReference>
<name>A0A5C0XWD0_PYRFU</name>
<dbReference type="SMART" id="SM00382">
    <property type="entry name" value="AAA"/>
    <property type="match status" value="1"/>
</dbReference>
<reference evidence="2 3" key="1">
    <citation type="submission" date="2017-08" db="EMBL/GenBank/DDBJ databases">
        <title>Resequencing and Reannotation of the genome of Pyrococcus furiosus type strain DSM3638.</title>
        <authorList>
            <person name="Reichelt R.M."/>
            <person name="Bunk B."/>
        </authorList>
    </citation>
    <scope>NUCLEOTIDE SEQUENCE [LARGE SCALE GENOMIC DNA]</scope>
    <source>
        <strain evidence="2 3">DSM 3638</strain>
    </source>
</reference>
<dbReference type="SMR" id="A0A5C0XWD0"/>
<proteinExistence type="predicted"/>
<feature type="domain" description="AAA+ ATPase" evidence="1">
    <location>
        <begin position="31"/>
        <end position="154"/>
    </location>
</feature>
<protein>
    <submittedName>
        <fullName evidence="2">ATPase</fullName>
    </submittedName>
</protein>
<sequence length="193" mass="22484">MGVYIFKPEDLVRYEVITQECLEKLKEKILRKEDIIIVGGPRAGKTKLIEALTFLIPENWKIGVITAYNEFKPFKGNIYVINTEFDGRTVEERTSEVIEKIKEIDPDYVIVDTLHTIDVPRILKELIDSYGFIVTSLALSRDLLSEIVHWLRIDEEILGKFDVVIELYRDIQTGHRKVNAIYEIKDEKLEKIC</sequence>
<dbReference type="GeneID" id="41713283"/>
<dbReference type="InterPro" id="IPR016737">
    <property type="entry name" value="UCP018868"/>
</dbReference>
<dbReference type="GeneID" id="13300776"/>
<dbReference type="EMBL" id="CP023154">
    <property type="protein sequence ID" value="QEK79100.1"/>
    <property type="molecule type" value="Genomic_DNA"/>
</dbReference>
<evidence type="ECO:0000313" key="2">
    <source>
        <dbReference type="EMBL" id="QEK79100.1"/>
    </source>
</evidence>
<dbReference type="Proteomes" id="UP000324354">
    <property type="component" value="Chromosome"/>
</dbReference>
<accession>A0A5C0XWD0</accession>
<dbReference type="PIRSF" id="PIRSF018868">
    <property type="entry name" value="UCP018868"/>
    <property type="match status" value="1"/>
</dbReference>
<dbReference type="InterPro" id="IPR027417">
    <property type="entry name" value="P-loop_NTPase"/>
</dbReference>
<dbReference type="SUPFAM" id="SSF52540">
    <property type="entry name" value="P-loop containing nucleoside triphosphate hydrolases"/>
    <property type="match status" value="1"/>
</dbReference>
<dbReference type="OrthoDB" id="85442at2157"/>
<organism evidence="2 3">
    <name type="scientific">Pyrococcus furiosus (strain ATCC 43587 / DSM 3638 / JCM 8422 / Vc1)</name>
    <dbReference type="NCBI Taxonomy" id="186497"/>
    <lineage>
        <taxon>Archaea</taxon>
        <taxon>Methanobacteriati</taxon>
        <taxon>Methanobacteriota</taxon>
        <taxon>Thermococci</taxon>
        <taxon>Thermococcales</taxon>
        <taxon>Thermococcaceae</taxon>
        <taxon>Pyrococcus</taxon>
    </lineage>
</organism>
<dbReference type="AlphaFoldDB" id="A0A5C0XWD0"/>
<evidence type="ECO:0000259" key="1">
    <source>
        <dbReference type="SMART" id="SM00382"/>
    </source>
</evidence>
<evidence type="ECO:0000313" key="3">
    <source>
        <dbReference type="Proteomes" id="UP000324354"/>
    </source>
</evidence>
<gene>
    <name evidence="2" type="ORF">PFDSM3638_07375</name>
</gene>
<dbReference type="RefSeq" id="WP_011012618.1">
    <property type="nucleotide sequence ID" value="NC_003413.1"/>
</dbReference>
<dbReference type="Gene3D" id="3.40.50.300">
    <property type="entry name" value="P-loop containing nucleotide triphosphate hydrolases"/>
    <property type="match status" value="1"/>
</dbReference>